<dbReference type="Proteomes" id="UP001597012">
    <property type="component" value="Unassembled WGS sequence"/>
</dbReference>
<name>A0ABW3B8U7_9FLAO</name>
<evidence type="ECO:0000313" key="2">
    <source>
        <dbReference type="EMBL" id="MFD0799563.1"/>
    </source>
</evidence>
<dbReference type="PANTHER" id="PTHR13847">
    <property type="entry name" value="SARCOSINE DEHYDROGENASE-RELATED"/>
    <property type="match status" value="1"/>
</dbReference>
<dbReference type="Gene3D" id="3.50.50.60">
    <property type="entry name" value="FAD/NAD(P)-binding domain"/>
    <property type="match status" value="1"/>
</dbReference>
<reference evidence="3" key="1">
    <citation type="journal article" date="2019" name="Int. J. Syst. Evol. Microbiol.">
        <title>The Global Catalogue of Microorganisms (GCM) 10K type strain sequencing project: providing services to taxonomists for standard genome sequencing and annotation.</title>
        <authorList>
            <consortium name="The Broad Institute Genomics Platform"/>
            <consortium name="The Broad Institute Genome Sequencing Center for Infectious Disease"/>
            <person name="Wu L."/>
            <person name="Ma J."/>
        </authorList>
    </citation>
    <scope>NUCLEOTIDE SEQUENCE [LARGE SCALE GENOMIC DNA]</scope>
    <source>
        <strain evidence="3">CCUG 61948</strain>
    </source>
</reference>
<dbReference type="Pfam" id="PF01266">
    <property type="entry name" value="DAO"/>
    <property type="match status" value="1"/>
</dbReference>
<proteinExistence type="predicted"/>
<dbReference type="SUPFAM" id="SSF51905">
    <property type="entry name" value="FAD/NAD(P)-binding domain"/>
    <property type="match status" value="1"/>
</dbReference>
<organism evidence="2 3">
    <name type="scientific">Maribacter chungangensis</name>
    <dbReference type="NCBI Taxonomy" id="1069117"/>
    <lineage>
        <taxon>Bacteria</taxon>
        <taxon>Pseudomonadati</taxon>
        <taxon>Bacteroidota</taxon>
        <taxon>Flavobacteriia</taxon>
        <taxon>Flavobacteriales</taxon>
        <taxon>Flavobacteriaceae</taxon>
        <taxon>Maribacter</taxon>
    </lineage>
</organism>
<dbReference type="EC" id="1.-.-.-" evidence="2"/>
<dbReference type="GO" id="GO:0016491">
    <property type="term" value="F:oxidoreductase activity"/>
    <property type="evidence" value="ECO:0007669"/>
    <property type="project" value="UniProtKB-KW"/>
</dbReference>
<dbReference type="RefSeq" id="WP_379936553.1">
    <property type="nucleotide sequence ID" value="NZ_JBHTHY010000027.1"/>
</dbReference>
<keyword evidence="2" id="KW-0560">Oxidoreductase</keyword>
<dbReference type="EMBL" id="JBHTHY010000027">
    <property type="protein sequence ID" value="MFD0799563.1"/>
    <property type="molecule type" value="Genomic_DNA"/>
</dbReference>
<evidence type="ECO:0000313" key="3">
    <source>
        <dbReference type="Proteomes" id="UP001597012"/>
    </source>
</evidence>
<feature type="domain" description="FAD dependent oxidoreductase" evidence="1">
    <location>
        <begin position="16"/>
        <end position="369"/>
    </location>
</feature>
<dbReference type="PANTHER" id="PTHR13847:SF281">
    <property type="entry name" value="FAD DEPENDENT OXIDOREDUCTASE DOMAIN-CONTAINING PROTEIN"/>
    <property type="match status" value="1"/>
</dbReference>
<dbReference type="InterPro" id="IPR036188">
    <property type="entry name" value="FAD/NAD-bd_sf"/>
</dbReference>
<dbReference type="Gene3D" id="3.30.9.10">
    <property type="entry name" value="D-Amino Acid Oxidase, subunit A, domain 2"/>
    <property type="match status" value="1"/>
</dbReference>
<protein>
    <submittedName>
        <fullName evidence="2">NAD(P)/FAD-dependent oxidoreductase</fullName>
        <ecNumber evidence="2">1.-.-.-</ecNumber>
    </submittedName>
</protein>
<accession>A0ABW3B8U7</accession>
<keyword evidence="3" id="KW-1185">Reference proteome</keyword>
<sequence>MNLSYWEYKTWLSNIDFTVVGSGIVGLNCALQLRKRFPEAKILILERGLLPQGASTKNAGFACFGSISEILSDLKTHSEEEVQQLVQDRWDGINGLRDMLGDAALDLQLLGGHELFLEEDNALFHECVSQLHRVNELLRPVFGANAFEVSPNRFNYKGIAPNYISHTFEGQIDTGKMMQGLLQKATSEGIKILNGVTVISVNDSADGVAITTDAFTFFSKKLCVAVNGFASDLIQEKVQPARAQVIITKPIPNLPIKGTFHLQEGYYYFRNIDNRILLGGGRNLDFNAEETTEFGTTKLVQDKLAEILNVVILPDTPFEIDYAWSGIMGVGKQKKPIVKLVSNNVACGVRLGGMGIAIGTSVGIQLADMFQ</sequence>
<gene>
    <name evidence="2" type="ORF">ACFQZJ_18985</name>
</gene>
<comment type="caution">
    <text evidence="2">The sequence shown here is derived from an EMBL/GenBank/DDBJ whole genome shotgun (WGS) entry which is preliminary data.</text>
</comment>
<dbReference type="InterPro" id="IPR006076">
    <property type="entry name" value="FAD-dep_OxRdtase"/>
</dbReference>
<evidence type="ECO:0000259" key="1">
    <source>
        <dbReference type="Pfam" id="PF01266"/>
    </source>
</evidence>